<dbReference type="STRING" id="1278311.GCA_000428705_00064"/>
<evidence type="ECO:0000256" key="6">
    <source>
        <dbReference type="ARBA" id="ARBA00022723"/>
    </source>
</evidence>
<keyword evidence="10 13" id="KW-0092">Biotin</keyword>
<comment type="catalytic activity">
    <reaction evidence="11 13">
        <text>N(6)-biotinyl-L-lysyl-[protein] + hydrogencarbonate + ATP = N(6)-carboxybiotinyl-L-lysyl-[protein] + ADP + phosphate + H(+)</text>
        <dbReference type="Rhea" id="RHEA:13501"/>
        <dbReference type="Rhea" id="RHEA-COMP:10505"/>
        <dbReference type="Rhea" id="RHEA-COMP:10506"/>
        <dbReference type="ChEBI" id="CHEBI:15378"/>
        <dbReference type="ChEBI" id="CHEBI:17544"/>
        <dbReference type="ChEBI" id="CHEBI:30616"/>
        <dbReference type="ChEBI" id="CHEBI:43474"/>
        <dbReference type="ChEBI" id="CHEBI:83144"/>
        <dbReference type="ChEBI" id="CHEBI:83145"/>
        <dbReference type="ChEBI" id="CHEBI:456216"/>
        <dbReference type="EC" id="6.3.4.14"/>
    </reaction>
</comment>
<dbReference type="KEGG" id="aaxa:NCTC10138_01372"/>
<evidence type="ECO:0000256" key="8">
    <source>
        <dbReference type="ARBA" id="ARBA00022840"/>
    </source>
</evidence>
<dbReference type="Pfam" id="PF02785">
    <property type="entry name" value="Biotin_carb_C"/>
    <property type="match status" value="1"/>
</dbReference>
<dbReference type="SUPFAM" id="SSF56059">
    <property type="entry name" value="Glutathione synthetase ATP-binding domain-like"/>
    <property type="match status" value="1"/>
</dbReference>
<evidence type="ECO:0000256" key="2">
    <source>
        <dbReference type="ARBA" id="ARBA00004956"/>
    </source>
</evidence>
<comment type="function">
    <text evidence="1 13">This protein is a component of the acetyl coenzyme A carboxylase complex; first, biotin carboxylase catalyzes the carboxylation of the carrier protein and then the transcarboxylase transfers the carboxyl group to form malonyl-CoA.</text>
</comment>
<name>A0A449BEU7_HAPAX</name>
<keyword evidence="6" id="KW-0479">Metal-binding</keyword>
<dbReference type="FunFam" id="3.40.50.20:FF:000010">
    <property type="entry name" value="Propionyl-CoA carboxylase subunit alpha"/>
    <property type="match status" value="1"/>
</dbReference>
<dbReference type="AlphaFoldDB" id="A0A449BEU7"/>
<dbReference type="EMBL" id="LR215048">
    <property type="protein sequence ID" value="VEU80983.1"/>
    <property type="molecule type" value="Genomic_DNA"/>
</dbReference>
<gene>
    <name evidence="16" type="primary">accC</name>
    <name evidence="16" type="ORF">NCTC10138_01372</name>
</gene>
<dbReference type="InterPro" id="IPR011054">
    <property type="entry name" value="Rudment_hybrid_motif"/>
</dbReference>
<dbReference type="GO" id="GO:2001295">
    <property type="term" value="P:malonyl-CoA biosynthetic process"/>
    <property type="evidence" value="ECO:0007669"/>
    <property type="project" value="UniProtKB-UniPathway"/>
</dbReference>
<dbReference type="InterPro" id="IPR005479">
    <property type="entry name" value="CPAse_ATP-bd"/>
</dbReference>
<evidence type="ECO:0000256" key="10">
    <source>
        <dbReference type="ARBA" id="ARBA00023267"/>
    </source>
</evidence>
<dbReference type="PANTHER" id="PTHR48095">
    <property type="entry name" value="PYRUVATE CARBOXYLASE SUBUNIT A"/>
    <property type="match status" value="1"/>
</dbReference>
<sequence>MQIQNKILVANRGEIAVRIIRAAKEMGIATVAVYSTADKDSLHVDLADEAVCIGSERSKDSYLNMNRILSAAISTGCTAIHPGYGFLSENPKFVKLVEECNIKFIGPKSEVMEKMGKKAEARKIAKKNLVPIIEGSNDIIKDVQEGMAVAKRIGYPVMFKATSGGGGRGINVVYSDQDFLKVFEKTSLEAETSFGDKALYIEKYIDNPRHVEVQILADDYGNVVHLFERDCSLQRRNQKMIEEAPSNAVNELLRRKLGMAAIKIAKAVGYTSAGTIEFLVDNKGKYYFIEMNARIQVEHPVTEMITGVDIVKEQIRVAFGQALSIKQRDIKILGHAIECRITAEDPVNNFMPTPGRIKRILVPGGMGVRFDSFIYPDYDVQPFYDSMIGKVIVVAPTRIEAIRKMRVALEQLVIEGIKTNLEYVYLITHHPDFIRGNYDTGFVAKFHSLFLEEYHETIVKWAKKTINWI</sequence>
<feature type="domain" description="ATP-grasp" evidence="14">
    <location>
        <begin position="122"/>
        <end position="319"/>
    </location>
</feature>
<keyword evidence="13" id="KW-0443">Lipid metabolism</keyword>
<keyword evidence="13" id="KW-0276">Fatty acid metabolism</keyword>
<evidence type="ECO:0000259" key="14">
    <source>
        <dbReference type="PROSITE" id="PS50975"/>
    </source>
</evidence>
<dbReference type="InterPro" id="IPR004549">
    <property type="entry name" value="Acetyl_CoA_COase_biotin_COase"/>
</dbReference>
<dbReference type="Pfam" id="PF00289">
    <property type="entry name" value="Biotin_carb_N"/>
    <property type="match status" value="1"/>
</dbReference>
<dbReference type="Pfam" id="PF02786">
    <property type="entry name" value="CPSase_L_D2"/>
    <property type="match status" value="1"/>
</dbReference>
<dbReference type="EC" id="6.3.4.14" evidence="4 13"/>
<keyword evidence="5 13" id="KW-0436">Ligase</keyword>
<dbReference type="GO" id="GO:0046872">
    <property type="term" value="F:metal ion binding"/>
    <property type="evidence" value="ECO:0007669"/>
    <property type="project" value="UniProtKB-KW"/>
</dbReference>
<dbReference type="Gene3D" id="3.30.470.20">
    <property type="entry name" value="ATP-grasp fold, B domain"/>
    <property type="match status" value="1"/>
</dbReference>
<dbReference type="UniPathway" id="UPA00655">
    <property type="reaction ID" value="UER00711"/>
</dbReference>
<evidence type="ECO:0000256" key="7">
    <source>
        <dbReference type="ARBA" id="ARBA00022741"/>
    </source>
</evidence>
<evidence type="ECO:0000256" key="1">
    <source>
        <dbReference type="ARBA" id="ARBA00003761"/>
    </source>
</evidence>
<comment type="subunit">
    <text evidence="3 13">Acetyl-CoA carboxylase is a heterohexamer of biotin carboxyl carrier protein, biotin carboxylase and the two subunits of carboxyl transferase in a 2:2 complex.</text>
</comment>
<dbReference type="PROSITE" id="PS00867">
    <property type="entry name" value="CPSASE_2"/>
    <property type="match status" value="1"/>
</dbReference>
<dbReference type="GO" id="GO:0006633">
    <property type="term" value="P:fatty acid biosynthetic process"/>
    <property type="evidence" value="ECO:0007669"/>
    <property type="project" value="UniProtKB-KW"/>
</dbReference>
<keyword evidence="17" id="KW-1185">Reference proteome</keyword>
<keyword evidence="13" id="KW-0275">Fatty acid biosynthesis</keyword>
<dbReference type="InterPro" id="IPR016185">
    <property type="entry name" value="PreATP-grasp_dom_sf"/>
</dbReference>
<dbReference type="FunFam" id="3.30.1490.20:FF:000003">
    <property type="entry name" value="acetyl-CoA carboxylase isoform X1"/>
    <property type="match status" value="1"/>
</dbReference>
<dbReference type="InterPro" id="IPR011764">
    <property type="entry name" value="Biotin_carboxylation_dom"/>
</dbReference>
<dbReference type="Proteomes" id="UP000289841">
    <property type="component" value="Chromosome"/>
</dbReference>
<evidence type="ECO:0000256" key="12">
    <source>
        <dbReference type="PROSITE-ProRule" id="PRU00409"/>
    </source>
</evidence>
<dbReference type="NCBIfam" id="TIGR00514">
    <property type="entry name" value="accC"/>
    <property type="match status" value="1"/>
</dbReference>
<proteinExistence type="predicted"/>
<keyword evidence="9" id="KW-0460">Magnesium</keyword>
<dbReference type="SUPFAM" id="SSF51246">
    <property type="entry name" value="Rudiment single hybrid motif"/>
    <property type="match status" value="1"/>
</dbReference>
<dbReference type="InterPro" id="IPR011761">
    <property type="entry name" value="ATP-grasp"/>
</dbReference>
<evidence type="ECO:0000256" key="13">
    <source>
        <dbReference type="RuleBase" id="RU365063"/>
    </source>
</evidence>
<keyword evidence="8 12" id="KW-0067">ATP-binding</keyword>
<comment type="pathway">
    <text evidence="2 13">Lipid metabolism; malonyl-CoA biosynthesis; malonyl-CoA from acetyl-CoA: step 1/1.</text>
</comment>
<dbReference type="PROSITE" id="PS50975">
    <property type="entry name" value="ATP_GRASP"/>
    <property type="match status" value="1"/>
</dbReference>
<protein>
    <recommendedName>
        <fullName evidence="4 13">Biotin carboxylase</fullName>
        <ecNumber evidence="4 13">6.3.4.14</ecNumber>
    </recommendedName>
    <alternativeName>
        <fullName evidence="13">Acetyl-coenzyme A carboxylase biotin carboxylase subunit A</fullName>
    </alternativeName>
</protein>
<dbReference type="NCBIfam" id="NF006367">
    <property type="entry name" value="PRK08591.1"/>
    <property type="match status" value="1"/>
</dbReference>
<evidence type="ECO:0000256" key="5">
    <source>
        <dbReference type="ARBA" id="ARBA00022598"/>
    </source>
</evidence>
<evidence type="ECO:0000256" key="4">
    <source>
        <dbReference type="ARBA" id="ARBA00013263"/>
    </source>
</evidence>
<reference evidence="16 17" key="1">
    <citation type="submission" date="2019-01" db="EMBL/GenBank/DDBJ databases">
        <authorList>
            <consortium name="Pathogen Informatics"/>
        </authorList>
    </citation>
    <scope>NUCLEOTIDE SEQUENCE [LARGE SCALE GENOMIC DNA]</scope>
    <source>
        <strain evidence="16 17">NCTC10138</strain>
    </source>
</reference>
<dbReference type="SUPFAM" id="SSF52440">
    <property type="entry name" value="PreATP-grasp domain"/>
    <property type="match status" value="1"/>
</dbReference>
<dbReference type="InterPro" id="IPR051602">
    <property type="entry name" value="ACC_Biotin_Carboxylase"/>
</dbReference>
<feature type="domain" description="Biotin carboxylation" evidence="15">
    <location>
        <begin position="3"/>
        <end position="448"/>
    </location>
</feature>
<dbReference type="InterPro" id="IPR005481">
    <property type="entry name" value="BC-like_N"/>
</dbReference>
<dbReference type="InterPro" id="IPR005482">
    <property type="entry name" value="Biotin_COase_C"/>
</dbReference>
<evidence type="ECO:0000256" key="9">
    <source>
        <dbReference type="ARBA" id="ARBA00022842"/>
    </source>
</evidence>
<evidence type="ECO:0000256" key="11">
    <source>
        <dbReference type="ARBA" id="ARBA00048600"/>
    </source>
</evidence>
<dbReference type="SMART" id="SM00878">
    <property type="entry name" value="Biotin_carb_C"/>
    <property type="match status" value="1"/>
</dbReference>
<accession>A0A449BEU7</accession>
<evidence type="ECO:0000313" key="17">
    <source>
        <dbReference type="Proteomes" id="UP000289841"/>
    </source>
</evidence>
<keyword evidence="7 12" id="KW-0547">Nucleotide-binding</keyword>
<evidence type="ECO:0000313" key="16">
    <source>
        <dbReference type="EMBL" id="VEU80983.1"/>
    </source>
</evidence>
<evidence type="ECO:0000259" key="15">
    <source>
        <dbReference type="PROSITE" id="PS50979"/>
    </source>
</evidence>
<keyword evidence="13" id="KW-0444">Lipid biosynthesis</keyword>
<dbReference type="PANTHER" id="PTHR48095:SF2">
    <property type="entry name" value="BIOTIN CARBOXYLASE, CHLOROPLASTIC"/>
    <property type="match status" value="1"/>
</dbReference>
<dbReference type="GO" id="GO:0004075">
    <property type="term" value="F:biotin carboxylase activity"/>
    <property type="evidence" value="ECO:0007669"/>
    <property type="project" value="UniProtKB-EC"/>
</dbReference>
<dbReference type="GO" id="GO:0005524">
    <property type="term" value="F:ATP binding"/>
    <property type="evidence" value="ECO:0007669"/>
    <property type="project" value="UniProtKB-UniRule"/>
</dbReference>
<dbReference type="PROSITE" id="PS50979">
    <property type="entry name" value="BC"/>
    <property type="match status" value="1"/>
</dbReference>
<evidence type="ECO:0000256" key="3">
    <source>
        <dbReference type="ARBA" id="ARBA00011750"/>
    </source>
</evidence>
<organism evidence="16 17">
    <name type="scientific">Haploplasma axanthum</name>
    <name type="common">Acholeplasma axanthum</name>
    <dbReference type="NCBI Taxonomy" id="29552"/>
    <lineage>
        <taxon>Bacteria</taxon>
        <taxon>Bacillati</taxon>
        <taxon>Mycoplasmatota</taxon>
        <taxon>Mollicutes</taxon>
        <taxon>Acholeplasmatales</taxon>
        <taxon>Acholeplasmataceae</taxon>
        <taxon>Haploplasma</taxon>
    </lineage>
</organism>